<comment type="subcellular location">
    <subcellularLocation>
        <location evidence="2">Membrane</location>
    </subcellularLocation>
</comment>
<dbReference type="PRINTS" id="PR00344">
    <property type="entry name" value="BCTRLSENSOR"/>
</dbReference>
<keyword evidence="10" id="KW-1133">Transmembrane helix</keyword>
<feature type="transmembrane region" description="Helical" evidence="10">
    <location>
        <begin position="46"/>
        <end position="64"/>
    </location>
</feature>
<dbReference type="InterPro" id="IPR003594">
    <property type="entry name" value="HATPase_dom"/>
</dbReference>
<dbReference type="PANTHER" id="PTHR43711">
    <property type="entry name" value="TWO-COMPONENT HISTIDINE KINASE"/>
    <property type="match status" value="1"/>
</dbReference>
<feature type="domain" description="Histidine kinase" evidence="11">
    <location>
        <begin position="291"/>
        <end position="511"/>
    </location>
</feature>
<dbReference type="EMBL" id="BNJK01000001">
    <property type="protein sequence ID" value="GHO91202.1"/>
    <property type="molecule type" value="Genomic_DNA"/>
</dbReference>
<dbReference type="InterPro" id="IPR003661">
    <property type="entry name" value="HisK_dim/P_dom"/>
</dbReference>
<dbReference type="FunFam" id="3.30.565.10:FF:000006">
    <property type="entry name" value="Sensor histidine kinase WalK"/>
    <property type="match status" value="1"/>
</dbReference>
<evidence type="ECO:0000256" key="6">
    <source>
        <dbReference type="ARBA" id="ARBA00022777"/>
    </source>
</evidence>
<evidence type="ECO:0000259" key="12">
    <source>
        <dbReference type="PROSITE" id="PS50885"/>
    </source>
</evidence>
<evidence type="ECO:0000256" key="9">
    <source>
        <dbReference type="SAM" id="Coils"/>
    </source>
</evidence>
<comment type="caution">
    <text evidence="13">The sequence shown here is derived from an EMBL/GenBank/DDBJ whole genome shotgun (WGS) entry which is preliminary data.</text>
</comment>
<keyword evidence="5" id="KW-0808">Transferase</keyword>
<dbReference type="Gene3D" id="3.30.565.10">
    <property type="entry name" value="Histidine kinase-like ATPase, C-terminal domain"/>
    <property type="match status" value="1"/>
</dbReference>
<dbReference type="EC" id="2.7.13.3" evidence="3"/>
<evidence type="ECO:0000256" key="3">
    <source>
        <dbReference type="ARBA" id="ARBA00012438"/>
    </source>
</evidence>
<dbReference type="Pfam" id="PF00512">
    <property type="entry name" value="HisKA"/>
    <property type="match status" value="1"/>
</dbReference>
<evidence type="ECO:0000256" key="1">
    <source>
        <dbReference type="ARBA" id="ARBA00000085"/>
    </source>
</evidence>
<feature type="transmembrane region" description="Helical" evidence="10">
    <location>
        <begin position="76"/>
        <end position="96"/>
    </location>
</feature>
<comment type="catalytic activity">
    <reaction evidence="1">
        <text>ATP + protein L-histidine = ADP + protein N-phospho-L-histidine.</text>
        <dbReference type="EC" id="2.7.13.3"/>
    </reaction>
</comment>
<keyword evidence="10" id="KW-0812">Transmembrane</keyword>
<dbReference type="InterPro" id="IPR036890">
    <property type="entry name" value="HATPase_C_sf"/>
</dbReference>
<organism evidence="13 14">
    <name type="scientific">Reticulibacter mediterranei</name>
    <dbReference type="NCBI Taxonomy" id="2778369"/>
    <lineage>
        <taxon>Bacteria</taxon>
        <taxon>Bacillati</taxon>
        <taxon>Chloroflexota</taxon>
        <taxon>Ktedonobacteria</taxon>
        <taxon>Ktedonobacterales</taxon>
        <taxon>Reticulibacteraceae</taxon>
        <taxon>Reticulibacter</taxon>
    </lineage>
</organism>
<evidence type="ECO:0000259" key="11">
    <source>
        <dbReference type="PROSITE" id="PS50109"/>
    </source>
</evidence>
<dbReference type="CDD" id="cd00082">
    <property type="entry name" value="HisKA"/>
    <property type="match status" value="1"/>
</dbReference>
<dbReference type="InterPro" id="IPR005467">
    <property type="entry name" value="His_kinase_dom"/>
</dbReference>
<dbReference type="SMART" id="SM00388">
    <property type="entry name" value="HisKA"/>
    <property type="match status" value="1"/>
</dbReference>
<dbReference type="InterPro" id="IPR050736">
    <property type="entry name" value="Sensor_HK_Regulatory"/>
</dbReference>
<evidence type="ECO:0000256" key="2">
    <source>
        <dbReference type="ARBA" id="ARBA00004370"/>
    </source>
</evidence>
<evidence type="ECO:0000256" key="10">
    <source>
        <dbReference type="SAM" id="Phobius"/>
    </source>
</evidence>
<evidence type="ECO:0000313" key="14">
    <source>
        <dbReference type="Proteomes" id="UP000597444"/>
    </source>
</evidence>
<dbReference type="InterPro" id="IPR004358">
    <property type="entry name" value="Sig_transdc_His_kin-like_C"/>
</dbReference>
<keyword evidence="4" id="KW-0597">Phosphoprotein</keyword>
<feature type="coiled-coil region" evidence="9">
    <location>
        <begin position="254"/>
        <end position="281"/>
    </location>
</feature>
<dbReference type="AlphaFoldDB" id="A0A8J3N1D0"/>
<gene>
    <name evidence="13" type="ORF">KSF_012500</name>
</gene>
<evidence type="ECO:0000313" key="13">
    <source>
        <dbReference type="EMBL" id="GHO91202.1"/>
    </source>
</evidence>
<keyword evidence="9" id="KW-0175">Coiled coil</keyword>
<accession>A0A8J3N1D0</accession>
<dbReference type="Gene3D" id="1.10.287.130">
    <property type="match status" value="1"/>
</dbReference>
<dbReference type="Gene3D" id="6.10.340.10">
    <property type="match status" value="1"/>
</dbReference>
<dbReference type="PROSITE" id="PS50109">
    <property type="entry name" value="HIS_KIN"/>
    <property type="match status" value="1"/>
</dbReference>
<dbReference type="SMART" id="SM00304">
    <property type="entry name" value="HAMP"/>
    <property type="match status" value="1"/>
</dbReference>
<dbReference type="SUPFAM" id="SSF55874">
    <property type="entry name" value="ATPase domain of HSP90 chaperone/DNA topoisomerase II/histidine kinase"/>
    <property type="match status" value="1"/>
</dbReference>
<proteinExistence type="predicted"/>
<feature type="transmembrane region" description="Helical" evidence="10">
    <location>
        <begin position="108"/>
        <end position="128"/>
    </location>
</feature>
<protein>
    <recommendedName>
        <fullName evidence="3">histidine kinase</fullName>
        <ecNumber evidence="3">2.7.13.3</ecNumber>
    </recommendedName>
</protein>
<feature type="transmembrane region" description="Helical" evidence="10">
    <location>
        <begin position="148"/>
        <end position="171"/>
    </location>
</feature>
<dbReference type="Pfam" id="PF02518">
    <property type="entry name" value="HATPase_c"/>
    <property type="match status" value="1"/>
</dbReference>
<dbReference type="PANTHER" id="PTHR43711:SF1">
    <property type="entry name" value="HISTIDINE KINASE 1"/>
    <property type="match status" value="1"/>
</dbReference>
<evidence type="ECO:0000256" key="7">
    <source>
        <dbReference type="ARBA" id="ARBA00023012"/>
    </source>
</evidence>
<feature type="transmembrane region" description="Helical" evidence="10">
    <location>
        <begin position="191"/>
        <end position="214"/>
    </location>
</feature>
<keyword evidence="8 10" id="KW-0472">Membrane</keyword>
<keyword evidence="6" id="KW-0418">Kinase</keyword>
<sequence length="520" mass="57489">MMRRWSSLFFRVGPIRALLEALVLSFLVWGIISVFAGSGQGIAPFMNAHVLADPLFLFWFALRLRPFKGHWWRQTIITLLIGGGMSLALAAVFRFLFDKTYARFPGEYAQLAFPVTFAIILLNFGAYFAGRIGPRILMFWDQLRRTRLIWALTHAQVMVVAFGAGVLIIAADLILILTHSGPGFRIISTTVGLLIVSVITMIAIVPPSALFSYFAMHRTINRVQALTMATSSLRDSNYAVRVSVKGEDEVAQLQADFNTMAANLESAMHELQEERDTVSSLLQSRRELIASVSHELRTPVATLRGYLETTLIHWDDISLATLHHDLRVMEDEVVHLQKLVEDLFTLARSEVGRLALQCKPTDVGNMIRRIVDASVSLAWTKSKIDLVAEVPDDTPVVFVDPVRVEQAIQNLLHNGLRHTPPGGIIAVVVLVEAEVVVIQVKDTGEGIAPHDLPHVWERFYQAESARTGMGGGSGLGLALVKEWVEAMGGMVSVESVPGEGSCFSIRFPAMQQVKLVESEA</sequence>
<dbReference type="SMART" id="SM00387">
    <property type="entry name" value="HATPase_c"/>
    <property type="match status" value="1"/>
</dbReference>
<dbReference type="GO" id="GO:0016020">
    <property type="term" value="C:membrane"/>
    <property type="evidence" value="ECO:0007669"/>
    <property type="project" value="UniProtKB-SubCell"/>
</dbReference>
<dbReference type="SUPFAM" id="SSF47384">
    <property type="entry name" value="Homodimeric domain of signal transducing histidine kinase"/>
    <property type="match status" value="1"/>
</dbReference>
<name>A0A8J3N1D0_9CHLR</name>
<dbReference type="PROSITE" id="PS50885">
    <property type="entry name" value="HAMP"/>
    <property type="match status" value="1"/>
</dbReference>
<feature type="domain" description="HAMP" evidence="12">
    <location>
        <begin position="217"/>
        <end position="269"/>
    </location>
</feature>
<dbReference type="Proteomes" id="UP000597444">
    <property type="component" value="Unassembled WGS sequence"/>
</dbReference>
<dbReference type="SUPFAM" id="SSF158472">
    <property type="entry name" value="HAMP domain-like"/>
    <property type="match status" value="1"/>
</dbReference>
<keyword evidence="14" id="KW-1185">Reference proteome</keyword>
<keyword evidence="7" id="KW-0902">Two-component regulatory system</keyword>
<reference evidence="13" key="1">
    <citation type="submission" date="2020-10" db="EMBL/GenBank/DDBJ databases">
        <title>Taxonomic study of unclassified bacteria belonging to the class Ktedonobacteria.</title>
        <authorList>
            <person name="Yabe S."/>
            <person name="Wang C.M."/>
            <person name="Zheng Y."/>
            <person name="Sakai Y."/>
            <person name="Cavaletti L."/>
            <person name="Monciardini P."/>
            <person name="Donadio S."/>
        </authorList>
    </citation>
    <scope>NUCLEOTIDE SEQUENCE</scope>
    <source>
        <strain evidence="13">ID150040</strain>
    </source>
</reference>
<evidence type="ECO:0000256" key="8">
    <source>
        <dbReference type="ARBA" id="ARBA00023136"/>
    </source>
</evidence>
<dbReference type="InterPro" id="IPR036097">
    <property type="entry name" value="HisK_dim/P_sf"/>
</dbReference>
<dbReference type="CDD" id="cd06225">
    <property type="entry name" value="HAMP"/>
    <property type="match status" value="1"/>
</dbReference>
<dbReference type="GO" id="GO:0000155">
    <property type="term" value="F:phosphorelay sensor kinase activity"/>
    <property type="evidence" value="ECO:0007669"/>
    <property type="project" value="InterPro"/>
</dbReference>
<dbReference type="RefSeq" id="WP_220202115.1">
    <property type="nucleotide sequence ID" value="NZ_BNJK01000001.1"/>
</dbReference>
<evidence type="ECO:0000256" key="4">
    <source>
        <dbReference type="ARBA" id="ARBA00022553"/>
    </source>
</evidence>
<evidence type="ECO:0000256" key="5">
    <source>
        <dbReference type="ARBA" id="ARBA00022679"/>
    </source>
</evidence>
<dbReference type="Pfam" id="PF00672">
    <property type="entry name" value="HAMP"/>
    <property type="match status" value="1"/>
</dbReference>
<dbReference type="InterPro" id="IPR003660">
    <property type="entry name" value="HAMP_dom"/>
</dbReference>
<dbReference type="FunFam" id="1.10.287.130:FF:000001">
    <property type="entry name" value="Two-component sensor histidine kinase"/>
    <property type="match status" value="1"/>
</dbReference>